<evidence type="ECO:0000313" key="3">
    <source>
        <dbReference type="Proteomes" id="UP001497482"/>
    </source>
</evidence>
<name>A0AAV2JZ78_KNICA</name>
<sequence>MAGRQQAPASGEPPSIKRVEAMVEDLLNTLRASPGPSTATTPAVAPTVAPTSSANPARVQQALKRQFPNMFAQRESKKGKGRFSSRPMVARNIDLNIYVLPAPTSLTPKPSADLELAQAALGEEYSLSQRTAIIQRQPSKAVKSNLARLTKVLQPPRSHENTGTVAQIVNAIEKAFSKLKPLQGRWMFFKSTGGNGQRKLTLVPMDMEGYNGRQLRAASNNGRNVLFIVPLQQELDTEPLPFDAAEFSKMPQVPCHICGTTIPLQLLALHADSCEPPTKKMTDVVILEDSDPSHALEEKGFCPICQKEFLISMLAIHANICAESTFCGSETVQPDMETYVKRAVDVTYTV</sequence>
<dbReference type="AlphaFoldDB" id="A0AAV2JZ78"/>
<feature type="region of interest" description="Disordered" evidence="1">
    <location>
        <begin position="29"/>
        <end position="56"/>
    </location>
</feature>
<reference evidence="2 3" key="1">
    <citation type="submission" date="2024-04" db="EMBL/GenBank/DDBJ databases">
        <authorList>
            <person name="Waldvogel A.-M."/>
            <person name="Schoenle A."/>
        </authorList>
    </citation>
    <scope>NUCLEOTIDE SEQUENCE [LARGE SCALE GENOMIC DNA]</scope>
</reference>
<protein>
    <submittedName>
        <fullName evidence="2">Uncharacterized protein</fullName>
    </submittedName>
</protein>
<dbReference type="EMBL" id="OZ035836">
    <property type="protein sequence ID" value="CAL1581055.1"/>
    <property type="molecule type" value="Genomic_DNA"/>
</dbReference>
<keyword evidence="3" id="KW-1185">Reference proteome</keyword>
<organism evidence="2 3">
    <name type="scientific">Knipowitschia caucasica</name>
    <name type="common">Caucasian dwarf goby</name>
    <name type="synonym">Pomatoschistus caucasicus</name>
    <dbReference type="NCBI Taxonomy" id="637954"/>
    <lineage>
        <taxon>Eukaryota</taxon>
        <taxon>Metazoa</taxon>
        <taxon>Chordata</taxon>
        <taxon>Craniata</taxon>
        <taxon>Vertebrata</taxon>
        <taxon>Euteleostomi</taxon>
        <taxon>Actinopterygii</taxon>
        <taxon>Neopterygii</taxon>
        <taxon>Teleostei</taxon>
        <taxon>Neoteleostei</taxon>
        <taxon>Acanthomorphata</taxon>
        <taxon>Gobiaria</taxon>
        <taxon>Gobiiformes</taxon>
        <taxon>Gobioidei</taxon>
        <taxon>Gobiidae</taxon>
        <taxon>Gobiinae</taxon>
        <taxon>Knipowitschia</taxon>
    </lineage>
</organism>
<accession>A0AAV2JZ78</accession>
<feature type="compositionally biased region" description="Low complexity" evidence="1">
    <location>
        <begin position="32"/>
        <end position="54"/>
    </location>
</feature>
<evidence type="ECO:0000256" key="1">
    <source>
        <dbReference type="SAM" id="MobiDB-lite"/>
    </source>
</evidence>
<dbReference type="Proteomes" id="UP001497482">
    <property type="component" value="Chromosome 14"/>
</dbReference>
<evidence type="ECO:0000313" key="2">
    <source>
        <dbReference type="EMBL" id="CAL1581055.1"/>
    </source>
</evidence>
<proteinExistence type="predicted"/>
<gene>
    <name evidence="2" type="ORF">KC01_LOCUS11830</name>
</gene>